<dbReference type="EMBL" id="UYYB01118962">
    <property type="protein sequence ID" value="VDM82712.1"/>
    <property type="molecule type" value="Genomic_DNA"/>
</dbReference>
<organism evidence="2 3">
    <name type="scientific">Strongylus vulgaris</name>
    <name type="common">Blood worm</name>
    <dbReference type="NCBI Taxonomy" id="40348"/>
    <lineage>
        <taxon>Eukaryota</taxon>
        <taxon>Metazoa</taxon>
        <taxon>Ecdysozoa</taxon>
        <taxon>Nematoda</taxon>
        <taxon>Chromadorea</taxon>
        <taxon>Rhabditida</taxon>
        <taxon>Rhabditina</taxon>
        <taxon>Rhabditomorpha</taxon>
        <taxon>Strongyloidea</taxon>
        <taxon>Strongylidae</taxon>
        <taxon>Strongylus</taxon>
    </lineage>
</organism>
<evidence type="ECO:0000313" key="2">
    <source>
        <dbReference type="EMBL" id="VDM82712.1"/>
    </source>
</evidence>
<feature type="non-terminal residue" evidence="2">
    <location>
        <position position="53"/>
    </location>
</feature>
<proteinExistence type="predicted"/>
<feature type="region of interest" description="Disordered" evidence="1">
    <location>
        <begin position="25"/>
        <end position="53"/>
    </location>
</feature>
<sequence>MPHDLPKSTTILSDMKDHLTQTVQNTGNSVDEPHFGDLQRDFKRSVELSSKQC</sequence>
<gene>
    <name evidence="2" type="ORF">SVUK_LOCUS17710</name>
</gene>
<evidence type="ECO:0000256" key="1">
    <source>
        <dbReference type="SAM" id="MobiDB-lite"/>
    </source>
</evidence>
<accession>A0A3P7LUG7</accession>
<name>A0A3P7LUG7_STRVU</name>
<dbReference type="Proteomes" id="UP000270094">
    <property type="component" value="Unassembled WGS sequence"/>
</dbReference>
<feature type="compositionally biased region" description="Basic and acidic residues" evidence="1">
    <location>
        <begin position="31"/>
        <end position="46"/>
    </location>
</feature>
<keyword evidence="3" id="KW-1185">Reference proteome</keyword>
<dbReference type="AlphaFoldDB" id="A0A3P7LUG7"/>
<protein>
    <submittedName>
        <fullName evidence="2">Uncharacterized protein</fullName>
    </submittedName>
</protein>
<evidence type="ECO:0000313" key="3">
    <source>
        <dbReference type="Proteomes" id="UP000270094"/>
    </source>
</evidence>
<reference evidence="2 3" key="1">
    <citation type="submission" date="2018-11" db="EMBL/GenBank/DDBJ databases">
        <authorList>
            <consortium name="Pathogen Informatics"/>
        </authorList>
    </citation>
    <scope>NUCLEOTIDE SEQUENCE [LARGE SCALE GENOMIC DNA]</scope>
</reference>